<dbReference type="InterPro" id="IPR026046">
    <property type="entry name" value="UBIAD1"/>
</dbReference>
<dbReference type="InterPro" id="IPR004657">
    <property type="entry name" value="MenA"/>
</dbReference>
<evidence type="ECO:0000256" key="3">
    <source>
        <dbReference type="ARBA" id="ARBA00022475"/>
    </source>
</evidence>
<organism evidence="10 11">
    <name type="scientific">Flavobacterium xinjiangense</name>
    <dbReference type="NCBI Taxonomy" id="178356"/>
    <lineage>
        <taxon>Bacteria</taxon>
        <taxon>Pseudomonadati</taxon>
        <taxon>Bacteroidota</taxon>
        <taxon>Flavobacteriia</taxon>
        <taxon>Flavobacteriales</taxon>
        <taxon>Flavobacteriaceae</taxon>
        <taxon>Flavobacterium</taxon>
    </lineage>
</organism>
<dbReference type="GO" id="GO:0009234">
    <property type="term" value="P:menaquinone biosynthetic process"/>
    <property type="evidence" value="ECO:0007669"/>
    <property type="project" value="UniProtKB-UniRule"/>
</dbReference>
<keyword evidence="5 8" id="KW-0812">Transmembrane</keyword>
<feature type="transmembrane region" description="Helical" evidence="8">
    <location>
        <begin position="99"/>
        <end position="118"/>
    </location>
</feature>
<comment type="pathway">
    <text evidence="8">Quinol/quinone metabolism; menaquinone biosynthesis; menaquinol from 1,4-dihydroxy-2-naphthoate: step 1/2.</text>
</comment>
<keyword evidence="11" id="KW-1185">Reference proteome</keyword>
<dbReference type="EMBL" id="FRCL01000010">
    <property type="protein sequence ID" value="SHN01335.1"/>
    <property type="molecule type" value="Genomic_DNA"/>
</dbReference>
<evidence type="ECO:0000313" key="10">
    <source>
        <dbReference type="EMBL" id="SHN01335.1"/>
    </source>
</evidence>
<sequence length="316" mass="35250">MKHWIQAARLRTLPLSVSGIIVGSMYALANPTDNVLTPTEVFNWRIFGFAILTTLGLQILSNFANDYGDGMKGTDNEDRVGPKRAIQSGVISPAAMKRAIIITSLLTLLSAILLIYYAFADTNIWYSLFFLALGLLSIVSAIRYTVGNTAYGYRGYGDLFVFVFFGLVSTLGVNFLYSKQLDFVLFLPASAIGLLSVGVLNLNNMRDEASDRKSNKNTIVVKIGATKAKRYHYFLVITAMVLVLIFALLSNFHFDQYLFLLAYIPLTKHLNNVYKNQEPRLLDPELKKLALSTFALSILLALCMIYFFSDLIVNNS</sequence>
<dbReference type="STRING" id="178356.SAMN05216269_110121"/>
<keyword evidence="7 8" id="KW-0472">Membrane</keyword>
<dbReference type="AlphaFoldDB" id="A0A1M7NCR3"/>
<evidence type="ECO:0000313" key="11">
    <source>
        <dbReference type="Proteomes" id="UP000184092"/>
    </source>
</evidence>
<feature type="transmembrane region" description="Helical" evidence="8">
    <location>
        <begin position="231"/>
        <end position="254"/>
    </location>
</feature>
<protein>
    <recommendedName>
        <fullName evidence="8 9">1,4-dihydroxy-2-naphthoate octaprenyltransferase</fullName>
        <shortName evidence="8">DHNA-octaprenyltransferase</shortName>
        <ecNumber evidence="8 9">2.5.1.74</ecNumber>
    </recommendedName>
</protein>
<evidence type="ECO:0000256" key="2">
    <source>
        <dbReference type="ARBA" id="ARBA00022428"/>
    </source>
</evidence>
<dbReference type="PANTHER" id="PTHR13929">
    <property type="entry name" value="1,4-DIHYDROXY-2-NAPHTHOATE OCTAPRENYLTRANSFERASE"/>
    <property type="match status" value="1"/>
</dbReference>
<dbReference type="OrthoDB" id="9767568at2"/>
<dbReference type="GO" id="GO:0042371">
    <property type="term" value="P:vitamin K biosynthetic process"/>
    <property type="evidence" value="ECO:0007669"/>
    <property type="project" value="TreeGrafter"/>
</dbReference>
<dbReference type="Gene3D" id="1.10.357.140">
    <property type="entry name" value="UbiA prenyltransferase"/>
    <property type="match status" value="1"/>
</dbReference>
<feature type="transmembrane region" description="Helical" evidence="8">
    <location>
        <begin position="124"/>
        <end position="144"/>
    </location>
</feature>
<dbReference type="Proteomes" id="UP000184092">
    <property type="component" value="Unassembled WGS sequence"/>
</dbReference>
<dbReference type="GO" id="GO:0005886">
    <property type="term" value="C:plasma membrane"/>
    <property type="evidence" value="ECO:0007669"/>
    <property type="project" value="UniProtKB-SubCell"/>
</dbReference>
<dbReference type="Pfam" id="PF01040">
    <property type="entry name" value="UbiA"/>
    <property type="match status" value="1"/>
</dbReference>
<accession>A0A1M7NCR3</accession>
<keyword evidence="4 8" id="KW-0808">Transferase</keyword>
<keyword evidence="3 8" id="KW-1003">Cell membrane</keyword>
<proteinExistence type="inferred from homology"/>
<keyword evidence="2 8" id="KW-0474">Menaquinone biosynthesis</keyword>
<dbReference type="UniPathway" id="UPA00079">
    <property type="reaction ID" value="UER00168"/>
</dbReference>
<gene>
    <name evidence="8" type="primary">menA</name>
    <name evidence="10" type="ORF">SAMN05216269_110121</name>
</gene>
<evidence type="ECO:0000256" key="4">
    <source>
        <dbReference type="ARBA" id="ARBA00022679"/>
    </source>
</evidence>
<evidence type="ECO:0000256" key="8">
    <source>
        <dbReference type="HAMAP-Rule" id="MF_01937"/>
    </source>
</evidence>
<dbReference type="InterPro" id="IPR000537">
    <property type="entry name" value="UbiA_prenyltransferase"/>
</dbReference>
<dbReference type="HAMAP" id="MF_01937">
    <property type="entry name" value="MenA_1"/>
    <property type="match status" value="1"/>
</dbReference>
<feature type="transmembrane region" description="Helical" evidence="8">
    <location>
        <begin position="12"/>
        <end position="29"/>
    </location>
</feature>
<dbReference type="PANTHER" id="PTHR13929:SF0">
    <property type="entry name" value="UBIA PRENYLTRANSFERASE DOMAIN-CONTAINING PROTEIN 1"/>
    <property type="match status" value="1"/>
</dbReference>
<evidence type="ECO:0000256" key="7">
    <source>
        <dbReference type="ARBA" id="ARBA00023136"/>
    </source>
</evidence>
<name>A0A1M7NCR3_9FLAO</name>
<reference evidence="11" key="1">
    <citation type="submission" date="2016-11" db="EMBL/GenBank/DDBJ databases">
        <authorList>
            <person name="Varghese N."/>
            <person name="Submissions S."/>
        </authorList>
    </citation>
    <scope>NUCLEOTIDE SEQUENCE [LARGE SCALE GENOMIC DNA]</scope>
    <source>
        <strain evidence="11">CGMCC 1.2749</strain>
    </source>
</reference>
<dbReference type="EC" id="2.5.1.74" evidence="8 9"/>
<comment type="function">
    <text evidence="8">Conversion of 1,4-dihydroxy-2-naphthoate (DHNA) to demethylmenaquinone (DMK).</text>
</comment>
<comment type="subcellular location">
    <subcellularLocation>
        <location evidence="8">Cell membrane</location>
        <topology evidence="8">Multi-pass membrane protein</topology>
    </subcellularLocation>
    <subcellularLocation>
        <location evidence="1">Membrane</location>
        <topology evidence="1">Multi-pass membrane protein</topology>
    </subcellularLocation>
</comment>
<dbReference type="RefSeq" id="WP_073209994.1">
    <property type="nucleotide sequence ID" value="NZ_FRCL01000010.1"/>
</dbReference>
<dbReference type="CDD" id="cd13962">
    <property type="entry name" value="PT_UbiA_UBIAD1"/>
    <property type="match status" value="1"/>
</dbReference>
<evidence type="ECO:0000256" key="9">
    <source>
        <dbReference type="NCBIfam" id="TIGR00751"/>
    </source>
</evidence>
<evidence type="ECO:0000256" key="6">
    <source>
        <dbReference type="ARBA" id="ARBA00022989"/>
    </source>
</evidence>
<feature type="transmembrane region" description="Helical" evidence="8">
    <location>
        <begin position="156"/>
        <end position="177"/>
    </location>
</feature>
<comment type="similarity">
    <text evidence="8">Belongs to the MenA family. Type 1 subfamily.</text>
</comment>
<feature type="transmembrane region" description="Helical" evidence="8">
    <location>
        <begin position="183"/>
        <end position="203"/>
    </location>
</feature>
<evidence type="ECO:0000256" key="1">
    <source>
        <dbReference type="ARBA" id="ARBA00004141"/>
    </source>
</evidence>
<feature type="transmembrane region" description="Helical" evidence="8">
    <location>
        <begin position="289"/>
        <end position="308"/>
    </location>
</feature>
<dbReference type="PIRSF" id="PIRSF005355">
    <property type="entry name" value="UBIAD1"/>
    <property type="match status" value="1"/>
</dbReference>
<feature type="transmembrane region" description="Helical" evidence="8">
    <location>
        <begin position="41"/>
        <end position="63"/>
    </location>
</feature>
<dbReference type="InterPro" id="IPR044878">
    <property type="entry name" value="UbiA_sf"/>
</dbReference>
<keyword evidence="6 8" id="KW-1133">Transmembrane helix</keyword>
<comment type="catalytic activity">
    <reaction evidence="8">
        <text>an all-trans-polyprenyl diphosphate + 1,4-dihydroxy-2-naphthoate + H(+) = a 2-demethylmenaquinol + CO2 + diphosphate</text>
        <dbReference type="Rhea" id="RHEA:26478"/>
        <dbReference type="Rhea" id="RHEA-COMP:9563"/>
        <dbReference type="Rhea" id="RHEA-COMP:9564"/>
        <dbReference type="ChEBI" id="CHEBI:11173"/>
        <dbReference type="ChEBI" id="CHEBI:15378"/>
        <dbReference type="ChEBI" id="CHEBI:16526"/>
        <dbReference type="ChEBI" id="CHEBI:33019"/>
        <dbReference type="ChEBI" id="CHEBI:55437"/>
        <dbReference type="ChEBI" id="CHEBI:58914"/>
        <dbReference type="EC" id="2.5.1.74"/>
    </reaction>
</comment>
<evidence type="ECO:0000256" key="5">
    <source>
        <dbReference type="ARBA" id="ARBA00022692"/>
    </source>
</evidence>
<dbReference type="GO" id="GO:0046428">
    <property type="term" value="F:1,4-dihydroxy-2-naphthoate polyprenyltransferase activity"/>
    <property type="evidence" value="ECO:0007669"/>
    <property type="project" value="UniProtKB-UniRule"/>
</dbReference>
<dbReference type="NCBIfam" id="TIGR00751">
    <property type="entry name" value="menA"/>
    <property type="match status" value="1"/>
</dbReference>